<feature type="transmembrane region" description="Helical" evidence="1">
    <location>
        <begin position="80"/>
        <end position="109"/>
    </location>
</feature>
<dbReference type="Pfam" id="PF22564">
    <property type="entry name" value="HAAS"/>
    <property type="match status" value="1"/>
</dbReference>
<evidence type="ECO:0000313" key="2">
    <source>
        <dbReference type="EMBL" id="UWP59502.1"/>
    </source>
</evidence>
<sequence>MNRDEYMKQMRHLLRRLPKEDYDRAIEYFEEYFEEAGPEHEQQAIEDLGSPEIAADQIIRDLAMENAAKPNVSVKRGMSAVWVGILAVFAAPIGLPLALAAGAVLLAIVLVVLSVIFAIFITAVALAASAVPLLIGSIWLLFTSPVNGLANIGLSLIAVGIGIWIIKGCFWLCRWFLNLMTRLFGRIARRGSDHEE</sequence>
<keyword evidence="1" id="KW-0472">Membrane</keyword>
<dbReference type="Proteomes" id="UP001060164">
    <property type="component" value="Chromosome"/>
</dbReference>
<accession>A0ABY5VGS3</accession>
<gene>
    <name evidence="2" type="ORF">NQ502_00080</name>
</gene>
<proteinExistence type="predicted"/>
<organism evidence="2 3">
    <name type="scientific">Ruminococcus gauvreauii</name>
    <dbReference type="NCBI Taxonomy" id="438033"/>
    <lineage>
        <taxon>Bacteria</taxon>
        <taxon>Bacillati</taxon>
        <taxon>Bacillota</taxon>
        <taxon>Clostridia</taxon>
        <taxon>Eubacteriales</taxon>
        <taxon>Oscillospiraceae</taxon>
        <taxon>Ruminococcus</taxon>
    </lineage>
</organism>
<keyword evidence="3" id="KW-1185">Reference proteome</keyword>
<dbReference type="RefSeq" id="WP_028527911.1">
    <property type="nucleotide sequence ID" value="NZ_CABLBR010000005.1"/>
</dbReference>
<reference evidence="2" key="1">
    <citation type="journal article" date="2022" name="Cell">
        <title>Design, construction, and in vivo augmentation of a complex gut microbiome.</title>
        <authorList>
            <person name="Cheng A.G."/>
            <person name="Ho P.Y."/>
            <person name="Aranda-Diaz A."/>
            <person name="Jain S."/>
            <person name="Yu F.B."/>
            <person name="Meng X."/>
            <person name="Wang M."/>
            <person name="Iakiviak M."/>
            <person name="Nagashima K."/>
            <person name="Zhao A."/>
            <person name="Murugkar P."/>
            <person name="Patil A."/>
            <person name="Atabakhsh K."/>
            <person name="Weakley A."/>
            <person name="Yan J."/>
            <person name="Brumbaugh A.R."/>
            <person name="Higginbottom S."/>
            <person name="Dimas A."/>
            <person name="Shiver A.L."/>
            <person name="Deutschbauer A."/>
            <person name="Neff N."/>
            <person name="Sonnenburg J.L."/>
            <person name="Huang K.C."/>
            <person name="Fischbach M.A."/>
        </authorList>
    </citation>
    <scope>NUCLEOTIDE SEQUENCE</scope>
    <source>
        <strain evidence="2">DSM 19829</strain>
    </source>
</reference>
<protein>
    <submittedName>
        <fullName evidence="2">DUF1700 domain-containing protein</fullName>
    </submittedName>
</protein>
<evidence type="ECO:0000313" key="3">
    <source>
        <dbReference type="Proteomes" id="UP001060164"/>
    </source>
</evidence>
<keyword evidence="1" id="KW-1133">Transmembrane helix</keyword>
<dbReference type="EMBL" id="CP102290">
    <property type="protein sequence ID" value="UWP59502.1"/>
    <property type="molecule type" value="Genomic_DNA"/>
</dbReference>
<keyword evidence="1" id="KW-0812">Transmembrane</keyword>
<feature type="transmembrane region" description="Helical" evidence="1">
    <location>
        <begin position="154"/>
        <end position="177"/>
    </location>
</feature>
<name>A0ABY5VGS3_9FIRM</name>
<feature type="transmembrane region" description="Helical" evidence="1">
    <location>
        <begin position="115"/>
        <end position="142"/>
    </location>
</feature>
<evidence type="ECO:0000256" key="1">
    <source>
        <dbReference type="SAM" id="Phobius"/>
    </source>
</evidence>